<protein>
    <submittedName>
        <fullName evidence="1">Uncharacterized protein</fullName>
    </submittedName>
</protein>
<reference evidence="1" key="1">
    <citation type="journal article" date="2017" name="Parasit. Vectors">
        <title>Sialotranscriptomics of Rhipicephalus zambeziensis reveals intricate expression profiles of secretory proteins and suggests tight temporal transcriptional regulation during blood-feeding.</title>
        <authorList>
            <person name="de Castro M.H."/>
            <person name="de Klerk D."/>
            <person name="Pienaar R."/>
            <person name="Rees D.J.G."/>
            <person name="Mans B.J."/>
        </authorList>
    </citation>
    <scope>NUCLEOTIDE SEQUENCE</scope>
    <source>
        <tissue evidence="1">Salivary glands</tissue>
    </source>
</reference>
<evidence type="ECO:0000313" key="1">
    <source>
        <dbReference type="EMBL" id="MAA13289.1"/>
    </source>
</evidence>
<name>A0A224YC77_9ACAR</name>
<proteinExistence type="predicted"/>
<dbReference type="EMBL" id="GFPF01002143">
    <property type="protein sequence ID" value="MAA13289.1"/>
    <property type="molecule type" value="Transcribed_RNA"/>
</dbReference>
<accession>A0A224YC77</accession>
<sequence length="176" mass="20309">MLACVFPQRPQKVIRVPSEYLDALKTCIKGICEPRERTLRAPQCCHIHIPYSLPNVWYHYCKYTLQVLEHVRFSSRLFSLGCAGSWASCSTGRTTVSHFKIHGVLPQLLTQTGPDERNCEFCFTYSLSEGTEQLQVDMQFALCLTVFKNCWCCIENTQNYRFKQESSQRLSYSSSI</sequence>
<dbReference type="AlphaFoldDB" id="A0A224YC77"/>
<organism evidence="1">
    <name type="scientific">Rhipicephalus zambeziensis</name>
    <dbReference type="NCBI Taxonomy" id="60191"/>
    <lineage>
        <taxon>Eukaryota</taxon>
        <taxon>Metazoa</taxon>
        <taxon>Ecdysozoa</taxon>
        <taxon>Arthropoda</taxon>
        <taxon>Chelicerata</taxon>
        <taxon>Arachnida</taxon>
        <taxon>Acari</taxon>
        <taxon>Parasitiformes</taxon>
        <taxon>Ixodida</taxon>
        <taxon>Ixodoidea</taxon>
        <taxon>Ixodidae</taxon>
        <taxon>Rhipicephalinae</taxon>
        <taxon>Rhipicephalus</taxon>
        <taxon>Rhipicephalus</taxon>
    </lineage>
</organism>